<keyword evidence="4 7" id="KW-0732">Signal</keyword>
<dbReference type="PANTHER" id="PTHR36307:SF1">
    <property type="entry name" value="FLAGELLA BASAL BODY P-RING FORMATION PROTEIN FLGA"/>
    <property type="match status" value="1"/>
</dbReference>
<proteinExistence type="inferred from homology"/>
<protein>
    <recommendedName>
        <fullName evidence="3 7">Flagella basal body P-ring formation protein FlgA</fullName>
    </recommendedName>
</protein>
<accession>A0AAP9YI40</accession>
<feature type="chain" id="PRO_5042673370" description="Flagella basal body P-ring formation protein FlgA" evidence="7">
    <location>
        <begin position="30"/>
        <end position="234"/>
    </location>
</feature>
<keyword evidence="9" id="KW-0969">Cilium</keyword>
<keyword evidence="7" id="KW-1005">Bacterial flagellum biogenesis</keyword>
<evidence type="ECO:0000256" key="5">
    <source>
        <dbReference type="ARBA" id="ARBA00022764"/>
    </source>
</evidence>
<gene>
    <name evidence="9" type="primary">flgA</name>
    <name evidence="9" type="ORF">GKQ51_09795</name>
</gene>
<keyword evidence="5 7" id="KW-0574">Periplasm</keyword>
<dbReference type="NCBIfam" id="TIGR03170">
    <property type="entry name" value="flgA_cterm"/>
    <property type="match status" value="1"/>
</dbReference>
<dbReference type="SUPFAM" id="SSF51269">
    <property type="entry name" value="AFP III-like domain"/>
    <property type="match status" value="1"/>
</dbReference>
<reference evidence="9 10" key="1">
    <citation type="submission" date="2020-12" db="EMBL/GenBank/DDBJ databases">
        <title>Genomic Analysis and Response surface optimization of nitrogen-fixing conditions for A. chroococcum strain HR1, Isolation from rhizosphere soil.</title>
        <authorList>
            <person name="Li J."/>
            <person name="Yang H."/>
            <person name="Liu H."/>
            <person name="Wang C."/>
            <person name="Tian Y."/>
            <person name="Lu X.Y."/>
        </authorList>
    </citation>
    <scope>NUCLEOTIDE SEQUENCE [LARGE SCALE GENOMIC DNA]</scope>
    <source>
        <strain evidence="9 10">HR1</strain>
    </source>
</reference>
<evidence type="ECO:0000256" key="7">
    <source>
        <dbReference type="RuleBase" id="RU362063"/>
    </source>
</evidence>
<evidence type="ECO:0000313" key="9">
    <source>
        <dbReference type="EMBL" id="QQE90532.1"/>
    </source>
</evidence>
<feature type="signal peptide" evidence="7">
    <location>
        <begin position="1"/>
        <end position="29"/>
    </location>
</feature>
<dbReference type="Proteomes" id="UP000596192">
    <property type="component" value="Chromosome"/>
</dbReference>
<keyword evidence="9" id="KW-0282">Flagellum</keyword>
<dbReference type="Gene3D" id="3.90.1210.10">
    <property type="entry name" value="Antifreeze-like/N-acetylneuraminic acid synthase C-terminal domain"/>
    <property type="match status" value="1"/>
</dbReference>
<comment type="similarity">
    <text evidence="2 7">Belongs to the FlgA family.</text>
</comment>
<dbReference type="RefSeq" id="WP_198867838.1">
    <property type="nucleotide sequence ID" value="NZ_CP066310.1"/>
</dbReference>
<organism evidence="9 10">
    <name type="scientific">Azotobacter chroococcum</name>
    <dbReference type="NCBI Taxonomy" id="353"/>
    <lineage>
        <taxon>Bacteria</taxon>
        <taxon>Pseudomonadati</taxon>
        <taxon>Pseudomonadota</taxon>
        <taxon>Gammaproteobacteria</taxon>
        <taxon>Pseudomonadales</taxon>
        <taxon>Pseudomonadaceae</taxon>
        <taxon>Azotobacter</taxon>
    </lineage>
</organism>
<dbReference type="GO" id="GO:0042597">
    <property type="term" value="C:periplasmic space"/>
    <property type="evidence" value="ECO:0007669"/>
    <property type="project" value="UniProtKB-SubCell"/>
</dbReference>
<evidence type="ECO:0000259" key="8">
    <source>
        <dbReference type="SMART" id="SM00858"/>
    </source>
</evidence>
<dbReference type="InterPro" id="IPR036732">
    <property type="entry name" value="AFP_Neu5c_C_sf"/>
</dbReference>
<name>A0AAP9YI40_9GAMM</name>
<evidence type="ECO:0000313" key="10">
    <source>
        <dbReference type="Proteomes" id="UP000596192"/>
    </source>
</evidence>
<dbReference type="SMART" id="SM00858">
    <property type="entry name" value="SAF"/>
    <property type="match status" value="1"/>
</dbReference>
<keyword evidence="9" id="KW-0966">Cell projection</keyword>
<evidence type="ECO:0000256" key="4">
    <source>
        <dbReference type="ARBA" id="ARBA00022729"/>
    </source>
</evidence>
<dbReference type="GO" id="GO:0044780">
    <property type="term" value="P:bacterial-type flagellum assembly"/>
    <property type="evidence" value="ECO:0007669"/>
    <property type="project" value="InterPro"/>
</dbReference>
<feature type="domain" description="SAF" evidence="8">
    <location>
        <begin position="110"/>
        <end position="172"/>
    </location>
</feature>
<dbReference type="EMBL" id="CP066310">
    <property type="protein sequence ID" value="QQE90532.1"/>
    <property type="molecule type" value="Genomic_DNA"/>
</dbReference>
<evidence type="ECO:0000256" key="1">
    <source>
        <dbReference type="ARBA" id="ARBA00004418"/>
    </source>
</evidence>
<dbReference type="InterPro" id="IPR017585">
    <property type="entry name" value="SAF_FlgA"/>
</dbReference>
<dbReference type="AlphaFoldDB" id="A0AAP9YI40"/>
<sequence>MSSLPLLRLLLKGVLPCLLAWQAGQPAEAAPDPLETRIRELIMQRLPVSERQELRIELERPAASLPDCDDPQPFLPQPNQRLPGRVAIGIHCAGNGQPARYLQASVGILGEYAVARRTIEPGEIIEPGMLAVRQGQLERLPRNAAISTDEILGMQAVRAIAEGSTLQHSALRAPGLIERNAQVVLEARGPGFIVSRKATALDSGSLDALVRVRTEEGEILRGRVIGRNRLQAGH</sequence>
<evidence type="ECO:0000256" key="6">
    <source>
        <dbReference type="ARBA" id="ARBA00025643"/>
    </source>
</evidence>
<dbReference type="Pfam" id="PF13144">
    <property type="entry name" value="ChapFlgA"/>
    <property type="match status" value="1"/>
</dbReference>
<dbReference type="InterPro" id="IPR039246">
    <property type="entry name" value="Flagellar_FlgA"/>
</dbReference>
<dbReference type="InterPro" id="IPR013974">
    <property type="entry name" value="SAF"/>
</dbReference>
<evidence type="ECO:0000256" key="2">
    <source>
        <dbReference type="ARBA" id="ARBA00010474"/>
    </source>
</evidence>
<comment type="function">
    <text evidence="6 7">Involved in the assembly process of the P-ring formation. It may associate with FlgF on the rod constituting a structure essential for the P-ring assembly or may act as a modulator protein for the P-ring assembly.</text>
</comment>
<evidence type="ECO:0000256" key="3">
    <source>
        <dbReference type="ARBA" id="ARBA00014754"/>
    </source>
</evidence>
<dbReference type="CDD" id="cd11614">
    <property type="entry name" value="SAF_CpaB_FlgA_like"/>
    <property type="match status" value="1"/>
</dbReference>
<comment type="subcellular location">
    <subcellularLocation>
        <location evidence="1 7">Periplasm</location>
    </subcellularLocation>
</comment>
<dbReference type="PANTHER" id="PTHR36307">
    <property type="entry name" value="FLAGELLA BASAL BODY P-RING FORMATION PROTEIN FLGA"/>
    <property type="match status" value="1"/>
</dbReference>
<dbReference type="Gene3D" id="2.30.30.760">
    <property type="match status" value="1"/>
</dbReference>